<name>A0A6A5BIJ9_NAEFO</name>
<dbReference type="Pfam" id="PF23143">
    <property type="entry name" value="2TM_P5A-ATPase"/>
    <property type="match status" value="1"/>
</dbReference>
<keyword evidence="5" id="KW-0547">Nucleotide-binding</keyword>
<dbReference type="SFLD" id="SFLDG00002">
    <property type="entry name" value="C1.7:_P-type_atpase_like"/>
    <property type="match status" value="1"/>
</dbReference>
<evidence type="ECO:0000256" key="4">
    <source>
        <dbReference type="ARBA" id="ARBA00022723"/>
    </source>
</evidence>
<accession>A0A6A5BIJ9</accession>
<dbReference type="PRINTS" id="PR00119">
    <property type="entry name" value="CATATPASE"/>
</dbReference>
<dbReference type="Gene3D" id="3.40.50.1000">
    <property type="entry name" value="HAD superfamily/HAD-like"/>
    <property type="match status" value="1"/>
</dbReference>
<dbReference type="AlphaFoldDB" id="A0A6A5BIJ9"/>
<dbReference type="EMBL" id="VFQX01000060">
    <property type="protein sequence ID" value="KAF0973545.1"/>
    <property type="molecule type" value="Genomic_DNA"/>
</dbReference>
<dbReference type="RefSeq" id="XP_044558258.1">
    <property type="nucleotide sequence ID" value="XM_044712082.1"/>
</dbReference>
<evidence type="ECO:0000256" key="3">
    <source>
        <dbReference type="ARBA" id="ARBA00022692"/>
    </source>
</evidence>
<dbReference type="PANTHER" id="PTHR45630">
    <property type="entry name" value="CATION-TRANSPORTING ATPASE-RELATED"/>
    <property type="match status" value="1"/>
</dbReference>
<dbReference type="InterPro" id="IPR023214">
    <property type="entry name" value="HAD_sf"/>
</dbReference>
<dbReference type="GO" id="GO:0006874">
    <property type="term" value="P:intracellular calcium ion homeostasis"/>
    <property type="evidence" value="ECO:0007669"/>
    <property type="project" value="TreeGrafter"/>
</dbReference>
<dbReference type="VEuPathDB" id="AmoebaDB:FDP41_008249"/>
<feature type="transmembrane region" description="Helical" evidence="12">
    <location>
        <begin position="1090"/>
        <end position="1113"/>
    </location>
</feature>
<protein>
    <recommendedName>
        <fullName evidence="17">Cation-transporting P-type ATPase N-terminal domain-containing protein</fullName>
    </recommendedName>
</protein>
<proteinExistence type="inferred from homology"/>
<dbReference type="InterPro" id="IPR023298">
    <property type="entry name" value="ATPase_P-typ_TM_dom_sf"/>
</dbReference>
<dbReference type="SUPFAM" id="SSF81665">
    <property type="entry name" value="Calcium ATPase, transmembrane domain M"/>
    <property type="match status" value="1"/>
</dbReference>
<keyword evidence="3 12" id="KW-0812">Transmembrane</keyword>
<dbReference type="InterPro" id="IPR059000">
    <property type="entry name" value="ATPase_P-type_domA"/>
</dbReference>
<evidence type="ECO:0000313" key="15">
    <source>
        <dbReference type="EMBL" id="KAF0973545.1"/>
    </source>
</evidence>
<comment type="subcellular location">
    <subcellularLocation>
        <location evidence="1">Membrane</location>
        <topology evidence="1">Multi-pass membrane protein</topology>
    </subcellularLocation>
</comment>
<keyword evidence="16" id="KW-1185">Reference proteome</keyword>
<dbReference type="VEuPathDB" id="AmoebaDB:NF0002880"/>
<reference evidence="15 16" key="1">
    <citation type="journal article" date="2019" name="Sci. Rep.">
        <title>Nanopore sequencing improves the draft genome of the human pathogenic amoeba Naegleria fowleri.</title>
        <authorList>
            <person name="Liechti N."/>
            <person name="Schurch N."/>
            <person name="Bruggmann R."/>
            <person name="Wittwer M."/>
        </authorList>
    </citation>
    <scope>NUCLEOTIDE SEQUENCE [LARGE SCALE GENOMIC DNA]</scope>
    <source>
        <strain evidence="15 16">ATCC 30894</strain>
    </source>
</reference>
<dbReference type="InterPro" id="IPR001757">
    <property type="entry name" value="P_typ_ATPase"/>
</dbReference>
<dbReference type="GO" id="GO:0015662">
    <property type="term" value="F:P-type ion transporter activity"/>
    <property type="evidence" value="ECO:0007669"/>
    <property type="project" value="TreeGrafter"/>
</dbReference>
<evidence type="ECO:0000256" key="2">
    <source>
        <dbReference type="ARBA" id="ARBA00006000"/>
    </source>
</evidence>
<evidence type="ECO:0000256" key="10">
    <source>
        <dbReference type="ARBA" id="ARBA00023136"/>
    </source>
</evidence>
<dbReference type="InterPro" id="IPR057255">
    <property type="entry name" value="2TM_P5A-ATPase"/>
</dbReference>
<feature type="transmembrane region" description="Helical" evidence="12">
    <location>
        <begin position="249"/>
        <end position="271"/>
    </location>
</feature>
<dbReference type="GO" id="GO:0016887">
    <property type="term" value="F:ATP hydrolysis activity"/>
    <property type="evidence" value="ECO:0007669"/>
    <property type="project" value="InterPro"/>
</dbReference>
<dbReference type="InterPro" id="IPR006544">
    <property type="entry name" value="P-type_TPase_V"/>
</dbReference>
<feature type="domain" description="P-type ATPase A" evidence="13">
    <location>
        <begin position="284"/>
        <end position="416"/>
    </location>
</feature>
<keyword evidence="11" id="KW-0175">Coiled coil</keyword>
<evidence type="ECO:0000256" key="8">
    <source>
        <dbReference type="ARBA" id="ARBA00022967"/>
    </source>
</evidence>
<keyword evidence="8" id="KW-1278">Translocase</keyword>
<gene>
    <name evidence="15" type="ORF">FDP41_008249</name>
</gene>
<evidence type="ECO:0000259" key="13">
    <source>
        <dbReference type="Pfam" id="PF00122"/>
    </source>
</evidence>
<dbReference type="Gene3D" id="2.70.150.10">
    <property type="entry name" value="Calcium-transporting ATPase, cytoplasmic transduction domain A"/>
    <property type="match status" value="1"/>
</dbReference>
<comment type="similarity">
    <text evidence="2">Belongs to the cation transport ATPase (P-type) (TC 3.A.3) family. Type V subfamily.</text>
</comment>
<dbReference type="GeneID" id="68115467"/>
<dbReference type="InterPro" id="IPR023299">
    <property type="entry name" value="ATPase_P-typ_cyto_dom_N"/>
</dbReference>
<dbReference type="SUPFAM" id="SSF56784">
    <property type="entry name" value="HAD-like"/>
    <property type="match status" value="1"/>
</dbReference>
<keyword evidence="4" id="KW-0479">Metal-binding</keyword>
<dbReference type="GO" id="GO:0046872">
    <property type="term" value="F:metal ion binding"/>
    <property type="evidence" value="ECO:0007669"/>
    <property type="project" value="UniProtKB-KW"/>
</dbReference>
<feature type="transmembrane region" description="Helical" evidence="12">
    <location>
        <begin position="223"/>
        <end position="243"/>
    </location>
</feature>
<evidence type="ECO:0000256" key="5">
    <source>
        <dbReference type="ARBA" id="ARBA00022741"/>
    </source>
</evidence>
<evidence type="ECO:0000259" key="14">
    <source>
        <dbReference type="Pfam" id="PF23143"/>
    </source>
</evidence>
<dbReference type="Gene3D" id="3.40.1110.10">
    <property type="entry name" value="Calcium-transporting ATPase, cytoplasmic domain N"/>
    <property type="match status" value="1"/>
</dbReference>
<feature type="transmembrane region" description="Helical" evidence="12">
    <location>
        <begin position="1125"/>
        <end position="1144"/>
    </location>
</feature>
<dbReference type="InterPro" id="IPR008250">
    <property type="entry name" value="ATPase_P-typ_transduc_dom_A_sf"/>
</dbReference>
<dbReference type="OMA" id="QKTKYVW"/>
<organism evidence="15 16">
    <name type="scientific">Naegleria fowleri</name>
    <name type="common">Brain eating amoeba</name>
    <dbReference type="NCBI Taxonomy" id="5763"/>
    <lineage>
        <taxon>Eukaryota</taxon>
        <taxon>Discoba</taxon>
        <taxon>Heterolobosea</taxon>
        <taxon>Tetramitia</taxon>
        <taxon>Eutetramitia</taxon>
        <taxon>Vahlkampfiidae</taxon>
        <taxon>Naegleria</taxon>
    </lineage>
</organism>
<feature type="transmembrane region" description="Helical" evidence="12">
    <location>
        <begin position="1047"/>
        <end position="1070"/>
    </location>
</feature>
<feature type="transmembrane region" description="Helical" evidence="12">
    <location>
        <begin position="431"/>
        <end position="451"/>
    </location>
</feature>
<dbReference type="NCBIfam" id="TIGR01494">
    <property type="entry name" value="ATPase_P-type"/>
    <property type="match status" value="2"/>
</dbReference>
<dbReference type="GO" id="GO:0005524">
    <property type="term" value="F:ATP binding"/>
    <property type="evidence" value="ECO:0007669"/>
    <property type="project" value="UniProtKB-KW"/>
</dbReference>
<feature type="domain" description="P5A-ATPase transmembrane helical hairpin" evidence="14">
    <location>
        <begin position="17"/>
        <end position="110"/>
    </location>
</feature>
<dbReference type="SUPFAM" id="SSF81653">
    <property type="entry name" value="Calcium ATPase, transduction domain A"/>
    <property type="match status" value="1"/>
</dbReference>
<feature type="transmembrane region" description="Helical" evidence="12">
    <location>
        <begin position="1164"/>
        <end position="1187"/>
    </location>
</feature>
<dbReference type="Pfam" id="PF00122">
    <property type="entry name" value="E1-E2_ATPase"/>
    <property type="match status" value="1"/>
</dbReference>
<evidence type="ECO:0008006" key="17">
    <source>
        <dbReference type="Google" id="ProtNLM"/>
    </source>
</evidence>
<dbReference type="GO" id="GO:0005789">
    <property type="term" value="C:endoplasmic reticulum membrane"/>
    <property type="evidence" value="ECO:0007669"/>
    <property type="project" value="TreeGrafter"/>
</dbReference>
<feature type="transmembrane region" description="Helical" evidence="12">
    <location>
        <begin position="74"/>
        <end position="99"/>
    </location>
</feature>
<dbReference type="Pfam" id="PF13246">
    <property type="entry name" value="Cation_ATPase"/>
    <property type="match status" value="1"/>
</dbReference>
<feature type="transmembrane region" description="Helical" evidence="12">
    <location>
        <begin position="21"/>
        <end position="43"/>
    </location>
</feature>
<dbReference type="Proteomes" id="UP000444721">
    <property type="component" value="Unassembled WGS sequence"/>
</dbReference>
<dbReference type="PANTHER" id="PTHR45630:SF7">
    <property type="entry name" value="ENDOPLASMIC RETICULUM TRANSMEMBRANE HELIX TRANSLOCASE"/>
    <property type="match status" value="1"/>
</dbReference>
<evidence type="ECO:0000256" key="12">
    <source>
        <dbReference type="SAM" id="Phobius"/>
    </source>
</evidence>
<keyword evidence="10 12" id="KW-0472">Membrane</keyword>
<dbReference type="SFLD" id="SFLDF00027">
    <property type="entry name" value="p-type_atpase"/>
    <property type="match status" value="1"/>
</dbReference>
<dbReference type="InterPro" id="IPR044492">
    <property type="entry name" value="P_typ_ATPase_HD_dom"/>
</dbReference>
<evidence type="ECO:0000256" key="11">
    <source>
        <dbReference type="SAM" id="Coils"/>
    </source>
</evidence>
<evidence type="ECO:0000256" key="7">
    <source>
        <dbReference type="ARBA" id="ARBA00022842"/>
    </source>
</evidence>
<keyword evidence="9 12" id="KW-1133">Transmembrane helix</keyword>
<dbReference type="NCBIfam" id="TIGR01657">
    <property type="entry name" value="P-ATPase-V"/>
    <property type="match status" value="1"/>
</dbReference>
<comment type="caution">
    <text evidence="15">The sequence shown here is derived from an EMBL/GenBank/DDBJ whole genome shotgun (WGS) entry which is preliminary data.</text>
</comment>
<evidence type="ECO:0000313" key="16">
    <source>
        <dbReference type="Proteomes" id="UP000444721"/>
    </source>
</evidence>
<dbReference type="OrthoDB" id="48943at2759"/>
<dbReference type="SFLD" id="SFLDS00003">
    <property type="entry name" value="Haloacid_Dehalogenase"/>
    <property type="match status" value="1"/>
</dbReference>
<dbReference type="GO" id="GO:0019829">
    <property type="term" value="F:ATPase-coupled monoatomic cation transmembrane transporter activity"/>
    <property type="evidence" value="ECO:0007669"/>
    <property type="project" value="TreeGrafter"/>
</dbReference>
<keyword evidence="6" id="KW-0067">ATP-binding</keyword>
<evidence type="ECO:0000256" key="1">
    <source>
        <dbReference type="ARBA" id="ARBA00004141"/>
    </source>
</evidence>
<dbReference type="VEuPathDB" id="AmoebaDB:NfTy_091060"/>
<evidence type="ECO:0000256" key="9">
    <source>
        <dbReference type="ARBA" id="ARBA00022989"/>
    </source>
</evidence>
<sequence length="1204" mass="135439">MIAPQKTIHHVVLLRKKPFLLHWNVLLFVILYPLVSFAINAYFLPSLLHHQNNHDSHHHHHHHHHHESYSDNLFFYHLVGLGPLVLLQIISFLSAYWNVNIKAFFQYRSVTTKEIGEGIVVKVVPNKHKGFVELCPLKIIRDENDKQMYCFEYQKRMFIWDETTCSFVRNRFPYQNLEQQSQTLKEWINKIEKHGLAEKETYAKQRIYGQNQFEIPIPKFFELFVEHALAPFFVFQVFCVLLWCLDEYWYYSLFTLVMLFMFESTVVNSRLRNLNQIRQMATKPQFLQVFRDGKWVQKSSVDLLPNDVISVTSHAEEGQVTPCDILLISGKCVTNEALLTGESTPQMKECIPIDELKERKKLDIKNIDKGHVIFGGTVVLQHTPGSMSGKVPPDNGAIGIVLRTGFETSQGKLIRTILYATERVSANNVEALLFILFLLIFAIIASAYVLYEGLKNPEKSRYKLALNCILIITSVVPPELPMELSLAVNNSLLSLSMLGIFCTEPFRIPYAGKVNVCCFDKTGTLVSDKMTLKGISLSEQDSDELSQKPSENSRVVLAGCQSLIDLNGKVLGDPMEVSGLTGVDFELSKDLIVGKNCKSVKNLKIHKRFQFNSVLKRMSTIVFINDRNEGKFARVLVKGAPELLKPFFVKSDVKGALESYDARFQHLTQIGMRVIALGYKDLDTTDPNILDKLTRDEVEKDLVFAGFAAFQSDIKPNTKETILNLKNSSHRVIMITGDNPLTASHVAKELEMISKPLLTLKQDGQRYFWTGSQSTGCEGNVEDFKYEQLGQLAKKYDFCMSGEQMANLTSQRNGKSILDALSSNVAIFARVSPEQKESILTSLKSQNYQTLMCGDGTNDVGALKQAHVGVALLENKPKKENEQQQTQQPNAPLHKKSDIIKELAKVNPTANPQAQQKKSFMELLKEMKEKQEQLAQQEEANLVKLGDASIASPFTSRKCTIESCGHIIMQGRCTLVTTMQMYKILALNCLISAYSLSALYLDGVKFGDSQMMITGFGVALCFLFISRSKPLDTLSKERPHITIFSPYMLATVMGQFVIHLTTLALSVQAAKLAAPHVLFEPKEADFKPNLLNTIVFIVTSLQTIVTFATNYKGRPFMQGLTENKPLFVILSGIGALCLLCASGLAPELNAAMELVDIPEGISIFHTFSFRTFLLVILFANIAGVLIVEKMCSIFFPADDSIEGL</sequence>
<feature type="transmembrane region" description="Helical" evidence="12">
    <location>
        <begin position="1009"/>
        <end position="1026"/>
    </location>
</feature>
<keyword evidence="7" id="KW-0460">Magnesium</keyword>
<dbReference type="InterPro" id="IPR036412">
    <property type="entry name" value="HAD-like_sf"/>
</dbReference>
<evidence type="ECO:0000256" key="6">
    <source>
        <dbReference type="ARBA" id="ARBA00022840"/>
    </source>
</evidence>
<feature type="coiled-coil region" evidence="11">
    <location>
        <begin position="917"/>
        <end position="948"/>
    </location>
</feature>